<dbReference type="SUPFAM" id="SSF89796">
    <property type="entry name" value="CoA-transferase family III (CaiB/BaiF)"/>
    <property type="match status" value="1"/>
</dbReference>
<evidence type="ECO:0000313" key="2">
    <source>
        <dbReference type="Proteomes" id="UP000219465"/>
    </source>
</evidence>
<reference evidence="2" key="1">
    <citation type="submission" date="2017-08" db="EMBL/GenBank/DDBJ databases">
        <authorList>
            <person name="Varghese N."/>
            <person name="Submissions S."/>
        </authorList>
    </citation>
    <scope>NUCLEOTIDE SEQUENCE [LARGE SCALE GENOMIC DNA]</scope>
    <source>
        <strain evidence="2">KCTC 23107</strain>
    </source>
</reference>
<gene>
    <name evidence="1" type="ORF">SAMN05877838_3404</name>
</gene>
<proteinExistence type="predicted"/>
<evidence type="ECO:0000313" key="1">
    <source>
        <dbReference type="EMBL" id="SOE18477.1"/>
    </source>
</evidence>
<accession>A0A286IEM5</accession>
<protein>
    <submittedName>
        <fullName evidence="1">Uncharacterized protein</fullName>
    </submittedName>
</protein>
<name>A0A286IEM5_9HYPH</name>
<organism evidence="1 2">
    <name type="scientific">Hoeflea halophila</name>
    <dbReference type="NCBI Taxonomy" id="714899"/>
    <lineage>
        <taxon>Bacteria</taxon>
        <taxon>Pseudomonadati</taxon>
        <taxon>Pseudomonadota</taxon>
        <taxon>Alphaproteobacteria</taxon>
        <taxon>Hyphomicrobiales</taxon>
        <taxon>Rhizobiaceae</taxon>
        <taxon>Hoeflea</taxon>
    </lineage>
</organism>
<keyword evidence="2" id="KW-1185">Reference proteome</keyword>
<sequence>MAVNTDLPLAGLVVLDMSQFLSGPYATLGCRISAPG</sequence>
<dbReference type="EMBL" id="OCPC01000005">
    <property type="protein sequence ID" value="SOE18477.1"/>
    <property type="molecule type" value="Genomic_DNA"/>
</dbReference>
<dbReference type="AlphaFoldDB" id="A0A286IEM5"/>
<dbReference type="InterPro" id="IPR023606">
    <property type="entry name" value="CoA-Trfase_III_dom_1_sf"/>
</dbReference>
<dbReference type="Proteomes" id="UP000219465">
    <property type="component" value="Unassembled WGS sequence"/>
</dbReference>